<dbReference type="InterPro" id="IPR000192">
    <property type="entry name" value="Aminotrans_V_dom"/>
</dbReference>
<dbReference type="Pfam" id="PF00266">
    <property type="entry name" value="Aminotran_5"/>
    <property type="match status" value="1"/>
</dbReference>
<dbReference type="Proteomes" id="UP000265862">
    <property type="component" value="Unassembled WGS sequence"/>
</dbReference>
<dbReference type="Gene3D" id="3.90.1150.10">
    <property type="entry name" value="Aspartate Aminotransferase, domain 1"/>
    <property type="match status" value="1"/>
</dbReference>
<dbReference type="PANTHER" id="PTHR43586">
    <property type="entry name" value="CYSTEINE DESULFURASE"/>
    <property type="match status" value="1"/>
</dbReference>
<sequence>MPIDNKKINADFIAFTGHKALLGITGIGGYYINPEIEIRPFKVGGTGVLSELLVQPKGAPLEYEAGTMNTIGIGSLSYGIDYLNKIGISEISNELVEKTGLLIKKLSKLDNLSIYSKPNPVGIVSFNIKGIIPSRLSTFLSEDADIKTRSGIICAPFIHEFLKTNPFGCVRLSMSHFNTENEIDELVNYISEVINNLDDVRNINIPNIYTNPSIYDFN</sequence>
<dbReference type="EMBL" id="QOCV01000001">
    <property type="protein sequence ID" value="RHW55316.1"/>
    <property type="molecule type" value="Genomic_DNA"/>
</dbReference>
<dbReference type="InterPro" id="IPR015421">
    <property type="entry name" value="PyrdxlP-dep_Trfase_major"/>
</dbReference>
<accession>A0A396SUL5</accession>
<dbReference type="PANTHER" id="PTHR43586:SF4">
    <property type="entry name" value="ISOPENICILLIN N EPIMERASE"/>
    <property type="match status" value="1"/>
</dbReference>
<dbReference type="AlphaFoldDB" id="A0A396SUL5"/>
<dbReference type="SUPFAM" id="SSF53383">
    <property type="entry name" value="PLP-dependent transferases"/>
    <property type="match status" value="1"/>
</dbReference>
<gene>
    <name evidence="2" type="ORF">DS835_00165</name>
</gene>
<feature type="domain" description="Aminotransferase class V" evidence="1">
    <location>
        <begin position="1"/>
        <end position="186"/>
    </location>
</feature>
<organism evidence="2 3">
    <name type="scientific">Lactobacillus bombicola</name>
    <dbReference type="NCBI Taxonomy" id="1505723"/>
    <lineage>
        <taxon>Bacteria</taxon>
        <taxon>Bacillati</taxon>
        <taxon>Bacillota</taxon>
        <taxon>Bacilli</taxon>
        <taxon>Lactobacillales</taxon>
        <taxon>Lactobacillaceae</taxon>
        <taxon>Lactobacillus</taxon>
    </lineage>
</organism>
<comment type="caution">
    <text evidence="2">The sequence shown here is derived from an EMBL/GenBank/DDBJ whole genome shotgun (WGS) entry which is preliminary data.</text>
</comment>
<dbReference type="GO" id="GO:0003824">
    <property type="term" value="F:catalytic activity"/>
    <property type="evidence" value="ECO:0007669"/>
    <property type="project" value="UniProtKB-ARBA"/>
</dbReference>
<dbReference type="InterPro" id="IPR015424">
    <property type="entry name" value="PyrdxlP-dep_Trfase"/>
</dbReference>
<protein>
    <recommendedName>
        <fullName evidence="1">Aminotransferase class V domain-containing protein</fullName>
    </recommendedName>
</protein>
<dbReference type="Gene3D" id="3.40.640.10">
    <property type="entry name" value="Type I PLP-dependent aspartate aminotransferase-like (Major domain)"/>
    <property type="match status" value="1"/>
</dbReference>
<proteinExistence type="predicted"/>
<evidence type="ECO:0000313" key="2">
    <source>
        <dbReference type="EMBL" id="RHW55316.1"/>
    </source>
</evidence>
<reference evidence="2 3" key="1">
    <citation type="submission" date="2018-07" db="EMBL/GenBank/DDBJ databases">
        <title>Genome sequences of six Lactobacillus spp. isolated from bumble bee guts.</title>
        <authorList>
            <person name="Motta E.V.S."/>
            <person name="Moran N.A."/>
        </authorList>
    </citation>
    <scope>NUCLEOTIDE SEQUENCE [LARGE SCALE GENOMIC DNA]</scope>
    <source>
        <strain evidence="2 3">OCC3</strain>
    </source>
</reference>
<name>A0A396SUL5_9LACO</name>
<evidence type="ECO:0000259" key="1">
    <source>
        <dbReference type="Pfam" id="PF00266"/>
    </source>
</evidence>
<evidence type="ECO:0000313" key="3">
    <source>
        <dbReference type="Proteomes" id="UP000265862"/>
    </source>
</evidence>
<dbReference type="InterPro" id="IPR015422">
    <property type="entry name" value="PyrdxlP-dep_Trfase_small"/>
</dbReference>